<dbReference type="InterPro" id="IPR032808">
    <property type="entry name" value="DoxX"/>
</dbReference>
<dbReference type="Pfam" id="PF13564">
    <property type="entry name" value="DoxX_2"/>
    <property type="match status" value="1"/>
</dbReference>
<organism evidence="6 7">
    <name type="scientific">Gordonia caeni</name>
    <dbReference type="NCBI Taxonomy" id="1007097"/>
    <lineage>
        <taxon>Bacteria</taxon>
        <taxon>Bacillati</taxon>
        <taxon>Actinomycetota</taxon>
        <taxon>Actinomycetes</taxon>
        <taxon>Mycobacteriales</taxon>
        <taxon>Gordoniaceae</taxon>
        <taxon>Gordonia</taxon>
    </lineage>
</organism>
<keyword evidence="2 5" id="KW-0812">Transmembrane</keyword>
<dbReference type="EMBL" id="BAAAZW010000004">
    <property type="protein sequence ID" value="GAA3957911.1"/>
    <property type="molecule type" value="Genomic_DNA"/>
</dbReference>
<sequence>MSTDASGLQRVLRSPELYYLAAAGQAADAAACVKPIDYIRRCLDDVGFPAEGRWIFPIIKGASAVGLASARLSPGLARLTAVMLTLYFSLAVGSHLRARDLRLNFAAATSLLAFYSALAVTGPPTPANASPGTR</sequence>
<dbReference type="Proteomes" id="UP001418444">
    <property type="component" value="Unassembled WGS sequence"/>
</dbReference>
<protein>
    <submittedName>
        <fullName evidence="6">DoxX family protein</fullName>
    </submittedName>
</protein>
<evidence type="ECO:0000313" key="7">
    <source>
        <dbReference type="Proteomes" id="UP001418444"/>
    </source>
</evidence>
<reference evidence="7" key="1">
    <citation type="journal article" date="2019" name="Int. J. Syst. Evol. Microbiol.">
        <title>The Global Catalogue of Microorganisms (GCM) 10K type strain sequencing project: providing services to taxonomists for standard genome sequencing and annotation.</title>
        <authorList>
            <consortium name="The Broad Institute Genomics Platform"/>
            <consortium name="The Broad Institute Genome Sequencing Center for Infectious Disease"/>
            <person name="Wu L."/>
            <person name="Ma J."/>
        </authorList>
    </citation>
    <scope>NUCLEOTIDE SEQUENCE [LARGE SCALE GENOMIC DNA]</scope>
    <source>
        <strain evidence="7">JCM 16923</strain>
    </source>
</reference>
<feature type="transmembrane region" description="Helical" evidence="5">
    <location>
        <begin position="76"/>
        <end position="96"/>
    </location>
</feature>
<evidence type="ECO:0000313" key="6">
    <source>
        <dbReference type="EMBL" id="GAA3957911.1"/>
    </source>
</evidence>
<evidence type="ECO:0000256" key="2">
    <source>
        <dbReference type="ARBA" id="ARBA00022692"/>
    </source>
</evidence>
<name>A0ABP7P0Z8_9ACTN</name>
<keyword evidence="7" id="KW-1185">Reference proteome</keyword>
<proteinExistence type="predicted"/>
<evidence type="ECO:0000256" key="5">
    <source>
        <dbReference type="SAM" id="Phobius"/>
    </source>
</evidence>
<keyword evidence="4 5" id="KW-0472">Membrane</keyword>
<evidence type="ECO:0000256" key="1">
    <source>
        <dbReference type="ARBA" id="ARBA00004141"/>
    </source>
</evidence>
<comment type="subcellular location">
    <subcellularLocation>
        <location evidence="1">Membrane</location>
        <topology evidence="1">Multi-pass membrane protein</topology>
    </subcellularLocation>
</comment>
<gene>
    <name evidence="6" type="ORF">GCM10022231_16480</name>
</gene>
<evidence type="ECO:0000256" key="3">
    <source>
        <dbReference type="ARBA" id="ARBA00022989"/>
    </source>
</evidence>
<evidence type="ECO:0000256" key="4">
    <source>
        <dbReference type="ARBA" id="ARBA00023136"/>
    </source>
</evidence>
<comment type="caution">
    <text evidence="6">The sequence shown here is derived from an EMBL/GenBank/DDBJ whole genome shotgun (WGS) entry which is preliminary data.</text>
</comment>
<keyword evidence="3 5" id="KW-1133">Transmembrane helix</keyword>
<dbReference type="RefSeq" id="WP_344782517.1">
    <property type="nucleotide sequence ID" value="NZ_BAAAZW010000004.1"/>
</dbReference>
<accession>A0ABP7P0Z8</accession>
<feature type="transmembrane region" description="Helical" evidence="5">
    <location>
        <begin position="103"/>
        <end position="121"/>
    </location>
</feature>